<dbReference type="InterPro" id="IPR036259">
    <property type="entry name" value="MFS_trans_sf"/>
</dbReference>
<evidence type="ECO:0000256" key="1">
    <source>
        <dbReference type="ARBA" id="ARBA00004651"/>
    </source>
</evidence>
<dbReference type="EMBL" id="JACHIN010000016">
    <property type="protein sequence ID" value="MBB5083252.1"/>
    <property type="molecule type" value="Genomic_DNA"/>
</dbReference>
<feature type="transmembrane region" description="Helical" evidence="7">
    <location>
        <begin position="42"/>
        <end position="61"/>
    </location>
</feature>
<feature type="transmembrane region" description="Helical" evidence="7">
    <location>
        <begin position="147"/>
        <end position="167"/>
    </location>
</feature>
<evidence type="ECO:0000256" key="7">
    <source>
        <dbReference type="SAM" id="Phobius"/>
    </source>
</evidence>
<reference evidence="9 10" key="1">
    <citation type="submission" date="2020-08" db="EMBL/GenBank/DDBJ databases">
        <title>Genomic Encyclopedia of Type Strains, Phase IV (KMG-IV): sequencing the most valuable type-strain genomes for metagenomic binning, comparative biology and taxonomic classification.</title>
        <authorList>
            <person name="Goeker M."/>
        </authorList>
    </citation>
    <scope>NUCLEOTIDE SEQUENCE [LARGE SCALE GENOMIC DNA]</scope>
    <source>
        <strain evidence="9 10">DSM 45385</strain>
    </source>
</reference>
<feature type="transmembrane region" description="Helical" evidence="7">
    <location>
        <begin position="173"/>
        <end position="197"/>
    </location>
</feature>
<comment type="caution">
    <text evidence="9">The sequence shown here is derived from an EMBL/GenBank/DDBJ whole genome shotgun (WGS) entry which is preliminary data.</text>
</comment>
<dbReference type="InterPro" id="IPR018043">
    <property type="entry name" value="Na/Gal_symport_CS"/>
</dbReference>
<evidence type="ECO:0000259" key="8">
    <source>
        <dbReference type="PROSITE" id="PS50850"/>
    </source>
</evidence>
<dbReference type="AlphaFoldDB" id="A0A7W8ABI6"/>
<keyword evidence="5 7" id="KW-1133">Transmembrane helix</keyword>
<feature type="transmembrane region" description="Helical" evidence="7">
    <location>
        <begin position="398"/>
        <end position="420"/>
    </location>
</feature>
<feature type="transmembrane region" description="Helical" evidence="7">
    <location>
        <begin position="218"/>
        <end position="238"/>
    </location>
</feature>
<sequence>MTTPRVGLAEKAGFFAGNVGNIVFSTTINSFLLIYLTDEIGLAAAAVGTLFLVARIVDGISDPVMGYVVDHLPVTRWGRFRTYLLVGGAIGAFSFVALFLAPALSPAPLVAVWVAYLLWGFAFDLMDIPLNSLIPAMATHPGDRRQLSGIKAFSYLFGGAVVTAAALPLADRIGWPAFVIGLAVVSLLLTSLAATRVRERVTPVRQDRYGWRDLARMLLANKAVIILLGTVIALTAAGGARSAGMAYYFTYFVGDRGLIAVAALATVLPTALGTIVFPWLARFFGYKATFVGALVLEAVAIGGLLVVPATGWPLALVALGVTAFGGGGALTMIYVIVAELVDYVEWRHGYRVEGAMASLGSFAAKAGGGIGAALTGYTLAMTGYLAGQEQTAEGLRGIVLAQSLLPGGLALLAAVLFALYPISRQLAARVAGELAQRRESDAVSAR</sequence>
<dbReference type="NCBIfam" id="TIGR00792">
    <property type="entry name" value="gph"/>
    <property type="match status" value="1"/>
</dbReference>
<evidence type="ECO:0000256" key="4">
    <source>
        <dbReference type="ARBA" id="ARBA00022692"/>
    </source>
</evidence>
<organism evidence="9 10">
    <name type="scientific">Nonomuraea endophytica</name>
    <dbReference type="NCBI Taxonomy" id="714136"/>
    <lineage>
        <taxon>Bacteria</taxon>
        <taxon>Bacillati</taxon>
        <taxon>Actinomycetota</taxon>
        <taxon>Actinomycetes</taxon>
        <taxon>Streptosporangiales</taxon>
        <taxon>Streptosporangiaceae</taxon>
        <taxon>Nonomuraea</taxon>
    </lineage>
</organism>
<dbReference type="Pfam" id="PF13347">
    <property type="entry name" value="MFS_2"/>
    <property type="match status" value="1"/>
</dbReference>
<dbReference type="InterPro" id="IPR039672">
    <property type="entry name" value="MFS_2"/>
</dbReference>
<evidence type="ECO:0000256" key="5">
    <source>
        <dbReference type="ARBA" id="ARBA00022989"/>
    </source>
</evidence>
<evidence type="ECO:0000313" key="10">
    <source>
        <dbReference type="Proteomes" id="UP000568380"/>
    </source>
</evidence>
<dbReference type="PANTHER" id="PTHR11328:SF24">
    <property type="entry name" value="MAJOR FACILITATOR SUPERFAMILY (MFS) PROFILE DOMAIN-CONTAINING PROTEIN"/>
    <property type="match status" value="1"/>
</dbReference>
<feature type="transmembrane region" description="Helical" evidence="7">
    <location>
        <begin position="288"/>
        <end position="309"/>
    </location>
</feature>
<feature type="transmembrane region" description="Helical" evidence="7">
    <location>
        <begin position="12"/>
        <end position="36"/>
    </location>
</feature>
<dbReference type="PROSITE" id="PS00872">
    <property type="entry name" value="NA_GALACTOSIDE_SYMP"/>
    <property type="match status" value="1"/>
</dbReference>
<dbReference type="PROSITE" id="PS50850">
    <property type="entry name" value="MFS"/>
    <property type="match status" value="1"/>
</dbReference>
<evidence type="ECO:0000256" key="3">
    <source>
        <dbReference type="ARBA" id="ARBA00022475"/>
    </source>
</evidence>
<feature type="transmembrane region" description="Helical" evidence="7">
    <location>
        <begin position="82"/>
        <end position="101"/>
    </location>
</feature>
<evidence type="ECO:0000256" key="6">
    <source>
        <dbReference type="ARBA" id="ARBA00023136"/>
    </source>
</evidence>
<dbReference type="InterPro" id="IPR020846">
    <property type="entry name" value="MFS_dom"/>
</dbReference>
<dbReference type="GO" id="GO:0006814">
    <property type="term" value="P:sodium ion transport"/>
    <property type="evidence" value="ECO:0007669"/>
    <property type="project" value="InterPro"/>
</dbReference>
<evidence type="ECO:0000313" key="9">
    <source>
        <dbReference type="EMBL" id="MBB5083252.1"/>
    </source>
</evidence>
<keyword evidence="3" id="KW-1003">Cell membrane</keyword>
<gene>
    <name evidence="9" type="ORF">HNR40_008755</name>
</gene>
<keyword evidence="10" id="KW-1185">Reference proteome</keyword>
<dbReference type="Gene3D" id="1.20.1250.20">
    <property type="entry name" value="MFS general substrate transporter like domains"/>
    <property type="match status" value="2"/>
</dbReference>
<dbReference type="InterPro" id="IPR001927">
    <property type="entry name" value="Na/Gal_symport"/>
</dbReference>
<dbReference type="GO" id="GO:0008643">
    <property type="term" value="P:carbohydrate transport"/>
    <property type="evidence" value="ECO:0007669"/>
    <property type="project" value="InterPro"/>
</dbReference>
<feature type="domain" description="Major facilitator superfamily (MFS) profile" evidence="8">
    <location>
        <begin position="6"/>
        <end position="425"/>
    </location>
</feature>
<keyword evidence="2" id="KW-0813">Transport</keyword>
<dbReference type="PANTHER" id="PTHR11328">
    <property type="entry name" value="MAJOR FACILITATOR SUPERFAMILY DOMAIN-CONTAINING PROTEIN"/>
    <property type="match status" value="1"/>
</dbReference>
<protein>
    <submittedName>
        <fullName evidence="9">Sugar (Glycoside-pentoside-hexuronide) transporter</fullName>
    </submittedName>
</protein>
<proteinExistence type="predicted"/>
<feature type="transmembrane region" description="Helical" evidence="7">
    <location>
        <begin position="258"/>
        <end position="281"/>
    </location>
</feature>
<dbReference type="GO" id="GO:0005886">
    <property type="term" value="C:plasma membrane"/>
    <property type="evidence" value="ECO:0007669"/>
    <property type="project" value="UniProtKB-SubCell"/>
</dbReference>
<evidence type="ECO:0000256" key="2">
    <source>
        <dbReference type="ARBA" id="ARBA00022448"/>
    </source>
</evidence>
<feature type="transmembrane region" description="Helical" evidence="7">
    <location>
        <begin position="107"/>
        <end position="126"/>
    </location>
</feature>
<dbReference type="RefSeq" id="WP_184972174.1">
    <property type="nucleotide sequence ID" value="NZ_JACHIN010000016.1"/>
</dbReference>
<feature type="transmembrane region" description="Helical" evidence="7">
    <location>
        <begin position="362"/>
        <end position="386"/>
    </location>
</feature>
<comment type="subcellular location">
    <subcellularLocation>
        <location evidence="1">Cell membrane</location>
        <topology evidence="1">Multi-pass membrane protein</topology>
    </subcellularLocation>
</comment>
<dbReference type="GO" id="GO:0015293">
    <property type="term" value="F:symporter activity"/>
    <property type="evidence" value="ECO:0007669"/>
    <property type="project" value="InterPro"/>
</dbReference>
<keyword evidence="6 7" id="KW-0472">Membrane</keyword>
<dbReference type="SUPFAM" id="SSF103473">
    <property type="entry name" value="MFS general substrate transporter"/>
    <property type="match status" value="1"/>
</dbReference>
<accession>A0A7W8ABI6</accession>
<keyword evidence="4 7" id="KW-0812">Transmembrane</keyword>
<name>A0A7W8ABI6_9ACTN</name>
<dbReference type="Proteomes" id="UP000568380">
    <property type="component" value="Unassembled WGS sequence"/>
</dbReference>
<feature type="transmembrane region" description="Helical" evidence="7">
    <location>
        <begin position="315"/>
        <end position="341"/>
    </location>
</feature>